<dbReference type="PANTHER" id="PTHR41328:SF2">
    <property type="entry name" value="TERMINASE SMALL SUBUNIT"/>
    <property type="match status" value="1"/>
</dbReference>
<protein>
    <submittedName>
        <fullName evidence="3">Terminase small subunit</fullName>
    </submittedName>
</protein>
<dbReference type="EMBL" id="JACJLA010000012">
    <property type="protein sequence ID" value="MBM6913120.1"/>
    <property type="molecule type" value="Genomic_DNA"/>
</dbReference>
<proteinExistence type="predicted"/>
<comment type="caution">
    <text evidence="3">The sequence shown here is derived from an EMBL/GenBank/DDBJ whole genome shotgun (WGS) entry which is preliminary data.</text>
</comment>
<reference evidence="3 4" key="1">
    <citation type="journal article" date="2021" name="Sci. Rep.">
        <title>The distribution of antibiotic resistance genes in chicken gut microbiota commensals.</title>
        <authorList>
            <person name="Juricova H."/>
            <person name="Matiasovicova J."/>
            <person name="Kubasova T."/>
            <person name="Cejkova D."/>
            <person name="Rychlik I."/>
        </authorList>
    </citation>
    <scope>NUCLEOTIDE SEQUENCE [LARGE SCALE GENOMIC DNA]</scope>
    <source>
        <strain evidence="3 4">An537</strain>
    </source>
</reference>
<dbReference type="RefSeq" id="WP_205088100.1">
    <property type="nucleotide sequence ID" value="NZ_JACJLA010000012.1"/>
</dbReference>
<dbReference type="InterPro" id="IPR052404">
    <property type="entry name" value="SPP1-like_terminase"/>
</dbReference>
<dbReference type="Proteomes" id="UP000707138">
    <property type="component" value="Unassembled WGS sequence"/>
</dbReference>
<evidence type="ECO:0000256" key="1">
    <source>
        <dbReference type="ARBA" id="ARBA00022612"/>
    </source>
</evidence>
<name>A0ABS2GIH5_9FIRM</name>
<dbReference type="InterPro" id="IPR038713">
    <property type="entry name" value="Terminase_Gp1_N_sf"/>
</dbReference>
<evidence type="ECO:0000313" key="3">
    <source>
        <dbReference type="EMBL" id="MBM6913120.1"/>
    </source>
</evidence>
<sequence>MANDKLTPKQEKFCVEYLVDLNATQAAIRAGYSEKTAEATASRLLRNVKVKARIQELRKEYFTKTIASAAEVEAFLSASLRGEVEEEVVVVEGAGDGYSEAKIIKKQIGAKDRIKAAELMGKRHQLFTEKVKVDSIVPVVIKGEDDLET</sequence>
<keyword evidence="2" id="KW-0231">Viral genome packaging</keyword>
<organism evidence="3 4">
    <name type="scientific">Veillonella magna</name>
    <dbReference type="NCBI Taxonomy" id="464322"/>
    <lineage>
        <taxon>Bacteria</taxon>
        <taxon>Bacillati</taxon>
        <taxon>Bacillota</taxon>
        <taxon>Negativicutes</taxon>
        <taxon>Veillonellales</taxon>
        <taxon>Veillonellaceae</taxon>
        <taxon>Veillonella</taxon>
    </lineage>
</organism>
<dbReference type="Gene3D" id="1.10.10.1400">
    <property type="entry name" value="Terminase, small subunit, N-terminal DNA-binding domain, HTH motif"/>
    <property type="match status" value="1"/>
</dbReference>
<dbReference type="InterPro" id="IPR005335">
    <property type="entry name" value="Terminase_ssu"/>
</dbReference>
<dbReference type="PANTHER" id="PTHR41328">
    <property type="entry name" value="TERMINASE SMALL SUBUNIT-RELATED"/>
    <property type="match status" value="1"/>
</dbReference>
<keyword evidence="1" id="KW-1188">Viral release from host cell</keyword>
<keyword evidence="4" id="KW-1185">Reference proteome</keyword>
<evidence type="ECO:0000313" key="4">
    <source>
        <dbReference type="Proteomes" id="UP000707138"/>
    </source>
</evidence>
<evidence type="ECO:0000256" key="2">
    <source>
        <dbReference type="ARBA" id="ARBA00023219"/>
    </source>
</evidence>
<dbReference type="Pfam" id="PF03592">
    <property type="entry name" value="Terminase_2"/>
    <property type="match status" value="1"/>
</dbReference>
<dbReference type="Gene3D" id="6.10.140.2160">
    <property type="match status" value="1"/>
</dbReference>
<accession>A0ABS2GIH5</accession>
<gene>
    <name evidence="3" type="ORF">H6A01_07290</name>
</gene>